<sequence>MTHAQFDPKAMVDFDSLWPRGLFPDDNAKTKYVINETAEFLHNSHVTMAFRDWLHHEARKCVDSGREKKRKEELADHEKRVVEEKKAKEAERKAKDMQRQAELNNLKPLLDIKFIELHCK</sequence>
<feature type="coiled-coil region" evidence="1">
    <location>
        <begin position="74"/>
        <end position="107"/>
    </location>
</feature>
<keyword evidence="3" id="KW-1185">Reference proteome</keyword>
<organism evidence="2 3">
    <name type="scientific">Dendrothele bispora (strain CBS 962.96)</name>
    <dbReference type="NCBI Taxonomy" id="1314807"/>
    <lineage>
        <taxon>Eukaryota</taxon>
        <taxon>Fungi</taxon>
        <taxon>Dikarya</taxon>
        <taxon>Basidiomycota</taxon>
        <taxon>Agaricomycotina</taxon>
        <taxon>Agaricomycetes</taxon>
        <taxon>Agaricomycetidae</taxon>
        <taxon>Agaricales</taxon>
        <taxon>Agaricales incertae sedis</taxon>
        <taxon>Dendrothele</taxon>
    </lineage>
</organism>
<keyword evidence="1" id="KW-0175">Coiled coil</keyword>
<dbReference type="EMBL" id="ML180607">
    <property type="protein sequence ID" value="THU76998.1"/>
    <property type="molecule type" value="Genomic_DNA"/>
</dbReference>
<dbReference type="AlphaFoldDB" id="A0A4S8KNY9"/>
<name>A0A4S8KNY9_DENBC</name>
<dbReference type="Proteomes" id="UP000297245">
    <property type="component" value="Unassembled WGS sequence"/>
</dbReference>
<reference evidence="2 3" key="1">
    <citation type="journal article" date="2019" name="Nat. Ecol. Evol.">
        <title>Megaphylogeny resolves global patterns of mushroom evolution.</title>
        <authorList>
            <person name="Varga T."/>
            <person name="Krizsan K."/>
            <person name="Foldi C."/>
            <person name="Dima B."/>
            <person name="Sanchez-Garcia M."/>
            <person name="Sanchez-Ramirez S."/>
            <person name="Szollosi G.J."/>
            <person name="Szarkandi J.G."/>
            <person name="Papp V."/>
            <person name="Albert L."/>
            <person name="Andreopoulos W."/>
            <person name="Angelini C."/>
            <person name="Antonin V."/>
            <person name="Barry K.W."/>
            <person name="Bougher N.L."/>
            <person name="Buchanan P."/>
            <person name="Buyck B."/>
            <person name="Bense V."/>
            <person name="Catcheside P."/>
            <person name="Chovatia M."/>
            <person name="Cooper J."/>
            <person name="Damon W."/>
            <person name="Desjardin D."/>
            <person name="Finy P."/>
            <person name="Geml J."/>
            <person name="Haridas S."/>
            <person name="Hughes K."/>
            <person name="Justo A."/>
            <person name="Karasinski D."/>
            <person name="Kautmanova I."/>
            <person name="Kiss B."/>
            <person name="Kocsube S."/>
            <person name="Kotiranta H."/>
            <person name="LaButti K.M."/>
            <person name="Lechner B.E."/>
            <person name="Liimatainen K."/>
            <person name="Lipzen A."/>
            <person name="Lukacs Z."/>
            <person name="Mihaltcheva S."/>
            <person name="Morgado L.N."/>
            <person name="Niskanen T."/>
            <person name="Noordeloos M.E."/>
            <person name="Ohm R.A."/>
            <person name="Ortiz-Santana B."/>
            <person name="Ovrebo C."/>
            <person name="Racz N."/>
            <person name="Riley R."/>
            <person name="Savchenko A."/>
            <person name="Shiryaev A."/>
            <person name="Soop K."/>
            <person name="Spirin V."/>
            <person name="Szebenyi C."/>
            <person name="Tomsovsky M."/>
            <person name="Tulloss R.E."/>
            <person name="Uehling J."/>
            <person name="Grigoriev I.V."/>
            <person name="Vagvolgyi C."/>
            <person name="Papp T."/>
            <person name="Martin F.M."/>
            <person name="Miettinen O."/>
            <person name="Hibbett D.S."/>
            <person name="Nagy L.G."/>
        </authorList>
    </citation>
    <scope>NUCLEOTIDE SEQUENCE [LARGE SCALE GENOMIC DNA]</scope>
    <source>
        <strain evidence="2 3">CBS 962.96</strain>
    </source>
</reference>
<protein>
    <submittedName>
        <fullName evidence="2">Uncharacterized protein</fullName>
    </submittedName>
</protein>
<evidence type="ECO:0000313" key="3">
    <source>
        <dbReference type="Proteomes" id="UP000297245"/>
    </source>
</evidence>
<evidence type="ECO:0000256" key="1">
    <source>
        <dbReference type="SAM" id="Coils"/>
    </source>
</evidence>
<dbReference type="OrthoDB" id="3061767at2759"/>
<accession>A0A4S8KNY9</accession>
<gene>
    <name evidence="2" type="ORF">K435DRAFT_878439</name>
</gene>
<proteinExistence type="predicted"/>
<evidence type="ECO:0000313" key="2">
    <source>
        <dbReference type="EMBL" id="THU76998.1"/>
    </source>
</evidence>